<dbReference type="InterPro" id="IPR051162">
    <property type="entry name" value="T4SS_component"/>
</dbReference>
<comment type="caution">
    <text evidence="3">The sequence shown here is derived from an EMBL/GenBank/DDBJ whole genome shotgun (WGS) entry which is preliminary data.</text>
</comment>
<feature type="region of interest" description="Disordered" evidence="1">
    <location>
        <begin position="591"/>
        <end position="703"/>
    </location>
</feature>
<dbReference type="InterPro" id="IPR002789">
    <property type="entry name" value="HerA_central"/>
</dbReference>
<reference evidence="3 4" key="1">
    <citation type="submission" date="2018-06" db="EMBL/GenBank/DDBJ databases">
        <title>Genomic Encyclopedia of Type Strains, Phase IV (KMG-IV): sequencing the most valuable type-strain genomes for metagenomic binning, comparative biology and taxonomic classification.</title>
        <authorList>
            <person name="Goeker M."/>
        </authorList>
    </citation>
    <scope>NUCLEOTIDE SEQUENCE [LARGE SCALE GENOMIC DNA]</scope>
    <source>
        <strain evidence="3 4">DSM 44599</strain>
    </source>
</reference>
<dbReference type="Pfam" id="PF05707">
    <property type="entry name" value="Zot"/>
    <property type="match status" value="1"/>
</dbReference>
<feature type="compositionally biased region" description="Low complexity" evidence="1">
    <location>
        <begin position="717"/>
        <end position="728"/>
    </location>
</feature>
<feature type="compositionally biased region" description="Polar residues" evidence="1">
    <location>
        <begin position="624"/>
        <end position="650"/>
    </location>
</feature>
<evidence type="ECO:0000256" key="1">
    <source>
        <dbReference type="SAM" id="MobiDB-lite"/>
    </source>
</evidence>
<feature type="domain" description="AAA+ ATPase" evidence="2">
    <location>
        <begin position="56"/>
        <end position="270"/>
    </location>
</feature>
<dbReference type="SUPFAM" id="SSF52540">
    <property type="entry name" value="P-loop containing nucleoside triphosphate hydrolases"/>
    <property type="match status" value="2"/>
</dbReference>
<evidence type="ECO:0000313" key="3">
    <source>
        <dbReference type="EMBL" id="RBO89406.1"/>
    </source>
</evidence>
<protein>
    <submittedName>
        <fullName evidence="3">Zonular occludens toxin Zot</fullName>
    </submittedName>
</protein>
<dbReference type="InterPro" id="IPR027417">
    <property type="entry name" value="P-loop_NTPase"/>
</dbReference>
<dbReference type="PANTHER" id="PTHR30121">
    <property type="entry name" value="UNCHARACTERIZED PROTEIN YJGR-RELATED"/>
    <property type="match status" value="1"/>
</dbReference>
<dbReference type="STRING" id="1210090.GCA_001613185_02074"/>
<dbReference type="SMART" id="SM00382">
    <property type="entry name" value="AAA"/>
    <property type="match status" value="2"/>
</dbReference>
<feature type="domain" description="AAA+ ATPase" evidence="2">
    <location>
        <begin position="780"/>
        <end position="1098"/>
    </location>
</feature>
<feature type="region of interest" description="Disordered" evidence="1">
    <location>
        <begin position="717"/>
        <end position="762"/>
    </location>
</feature>
<dbReference type="AlphaFoldDB" id="A0A366DHD5"/>
<gene>
    <name evidence="3" type="ORF">DFR74_10783</name>
</gene>
<dbReference type="RefSeq" id="WP_067507133.1">
    <property type="nucleotide sequence ID" value="NZ_QNRE01000007.1"/>
</dbReference>
<dbReference type="EMBL" id="QNRE01000007">
    <property type="protein sequence ID" value="RBO89406.1"/>
    <property type="molecule type" value="Genomic_DNA"/>
</dbReference>
<evidence type="ECO:0000259" key="2">
    <source>
        <dbReference type="SMART" id="SM00382"/>
    </source>
</evidence>
<dbReference type="Gene3D" id="3.40.50.300">
    <property type="entry name" value="P-loop containing nucleotide triphosphate hydrolases"/>
    <property type="match status" value="2"/>
</dbReference>
<dbReference type="InterPro" id="IPR003593">
    <property type="entry name" value="AAA+_ATPase"/>
</dbReference>
<feature type="compositionally biased region" description="Low complexity" evidence="1">
    <location>
        <begin position="688"/>
        <end position="703"/>
    </location>
</feature>
<organism evidence="3 4">
    <name type="scientific">Nocardia puris</name>
    <dbReference type="NCBI Taxonomy" id="208602"/>
    <lineage>
        <taxon>Bacteria</taxon>
        <taxon>Bacillati</taxon>
        <taxon>Actinomycetota</taxon>
        <taxon>Actinomycetes</taxon>
        <taxon>Mycobacteriales</taxon>
        <taxon>Nocardiaceae</taxon>
        <taxon>Nocardia</taxon>
    </lineage>
</organism>
<sequence length="1166" mass="123498">MNEAQRHALASIQFSSVLGANEIWSPLSHHVDGLHPHAFAELTRAVAAAEARPRSTPTGLVLSGEKGVGKTHMLGWLRQHVQDRGGAFFMPKLIDGASFWSGAVHGVVTRLLGADGGQLGRMLHTLTTLTGCDRELGLRVRGMIKIDPAGLRAFAEKVEELDAEVAETCRDTLRALILYQAKGEEREIGHSFLVFPDGIEEADRAEWGFRERIKPPQLIFHELCRLFALTGPVVLAVDQVDTVIAQSARTVGDGLADRLADGLMNLREETVRTLVVAACIPKSWELITSRAVNSAADRFTVLELATAMPDAAVASAIVERHLGGLFGALGFVPPHPTWPVLPVAFDDPEVASFTPRRLLQRLDTHVRACLARGRVDELTRFAGAAEDNPTPPPATPSDAAVLDARFEALRAAVDVEAPLDPAHEDERMSALLDAGLRAYVHEQNRQDLTVDTDVQPSLHARLRCTLDEATESEEHWSFRAIAHRHHRAVQARLRSATLESGIQPGVSVRHLVILRNIPFSRGRVTADMLEALESANGRALPVQTEDLRTFAALGTMLAEHAPGLINWLVSRQPASRTQLFTKILGGANGGVATARTTHPTGPQDGEDAVATGNSDVGLAEPTGLSPNGEATASSQAISAGTDPSSSANSDPTPPMVRESVSAVEPPTTGVAEGSPVRSSVPDRGGEFGPVSPSAGSGAEGPAADQVPTALANAVGAAAAPGNSAPSPTWGHPASPTAPAVAVEAKSAHTPAPPAESPEPTITVGRYRDTGREFRLPLVLLRKHVSVFAGSGSGKTVLLRRLVEEAALHGVSSILVDTNNDLARLGDRWPASPLGWNPGDAERAERYFAETEVIVWTPRREAGRPLSLNPLPDFSGVLDDPDEFRIAVDASVAGLLPRAGLTARKLATGQAVLTQALTFFAREVGGDLHAFVELLADLPDEASTLRDARPLAAAVATEFTAAMINDPVFGGAGTRLDPGALLTPAPGKRARVSVISCIGLPTSAQQQTFVNQLQLALFAWIKRNPAGDRPLGGLLVLDEAHTFVPSRGTTASSASSLQLAAQARKYGLGLVYATQAPKALHNMVTGNTATQFFGRLNASAHMQTATELARAKGGTVDDISRLAAGRFYGATEGAAFGKLAVPMCLSHHPSSALTEEEVIRRAIGEEY</sequence>
<name>A0A366DHD5_9NOCA</name>
<keyword evidence="4" id="KW-1185">Reference proteome</keyword>
<dbReference type="Pfam" id="PF01935">
    <property type="entry name" value="DUF87"/>
    <property type="match status" value="1"/>
</dbReference>
<proteinExistence type="predicted"/>
<dbReference type="Proteomes" id="UP000252586">
    <property type="component" value="Unassembled WGS sequence"/>
</dbReference>
<dbReference type="PANTHER" id="PTHR30121:SF6">
    <property type="entry name" value="SLR6007 PROTEIN"/>
    <property type="match status" value="1"/>
</dbReference>
<dbReference type="InterPro" id="IPR008900">
    <property type="entry name" value="Zot_N"/>
</dbReference>
<evidence type="ECO:0000313" key="4">
    <source>
        <dbReference type="Proteomes" id="UP000252586"/>
    </source>
</evidence>
<accession>A0A366DHD5</accession>